<dbReference type="PANTHER" id="PTHR32100">
    <property type="entry name" value="OMEGA-6 FATTY ACID DESATURASE, CHLOROPLASTIC"/>
    <property type="match status" value="1"/>
</dbReference>
<dbReference type="InterPro" id="IPR005804">
    <property type="entry name" value="FA_desaturase_dom"/>
</dbReference>
<dbReference type="InParanoid" id="G7DX14"/>
<feature type="region of interest" description="Disordered" evidence="1">
    <location>
        <begin position="440"/>
        <end position="461"/>
    </location>
</feature>
<dbReference type="OMA" id="FYLFHNY"/>
<evidence type="ECO:0000259" key="2">
    <source>
        <dbReference type="Pfam" id="PF00487"/>
    </source>
</evidence>
<sequence>MAAIADATLRQRGPGLKPEAQLSRTASTVSVTSDSGASTGSSDSVDFIPPTFTIKELLGCIPKHCFERSALRSGSYIAADLALIAMWVFAASHIDAHFSKQGSVLDGVLGQFVGYALWAGYTFGAGLNAVGLWVIAHECGHQAFSPSKTINNAVGWVLHSALLVPYHSWRISHAKHHAATGHMTRDQVFVPKTRSQRKIAPASEGELKAQSEFFEGNESAFEKLDDLLEDAPIWTLLNLIVQQLFGWPAYLIVNASGQKLGRWTNHFDPNSPIFTARHTKQIIASDIGIGLTVAALTTWAHYASWTDVVRYYLIPYLWVNHWLVLITYLQHTDPTLPHYREGAFNFQRGALCTMDRNVFGLAFHGIAETHICHHLCSAIPHYNAWEATEALKQKLGPYYNKSDEFFLTSLWNSYSQCRFVEDEGDIVFYKNKNGKSIRKVARSDSSDSGTDLAEPAQDDII</sequence>
<dbReference type="Proteomes" id="UP000009131">
    <property type="component" value="Unassembled WGS sequence"/>
</dbReference>
<feature type="region of interest" description="Disordered" evidence="1">
    <location>
        <begin position="14"/>
        <end position="42"/>
    </location>
</feature>
<proteinExistence type="predicted"/>
<dbReference type="AlphaFoldDB" id="G7DX14"/>
<name>G7DX14_MIXOS</name>
<dbReference type="OrthoDB" id="1461976at2759"/>
<accession>G7DX14</accession>
<organism evidence="3 4">
    <name type="scientific">Mixia osmundae (strain CBS 9802 / IAM 14324 / JCM 22182 / KY 12970)</name>
    <dbReference type="NCBI Taxonomy" id="764103"/>
    <lineage>
        <taxon>Eukaryota</taxon>
        <taxon>Fungi</taxon>
        <taxon>Dikarya</taxon>
        <taxon>Basidiomycota</taxon>
        <taxon>Pucciniomycotina</taxon>
        <taxon>Mixiomycetes</taxon>
        <taxon>Mixiales</taxon>
        <taxon>Mixiaceae</taxon>
        <taxon>Mixia</taxon>
    </lineage>
</organism>
<dbReference type="eggNOG" id="ENOG502QQNB">
    <property type="taxonomic scope" value="Eukaryota"/>
</dbReference>
<dbReference type="HOGENOM" id="CLU_033094_0_0_1"/>
<reference evidence="3 4" key="1">
    <citation type="journal article" date="2011" name="J. Gen. Appl. Microbiol.">
        <title>Draft genome sequencing of the enigmatic basidiomycete Mixia osmundae.</title>
        <authorList>
            <person name="Nishida H."/>
            <person name="Nagatsuka Y."/>
            <person name="Sugiyama J."/>
        </authorList>
    </citation>
    <scope>NUCLEOTIDE SEQUENCE [LARGE SCALE GENOMIC DNA]</scope>
    <source>
        <strain evidence="4">CBS 9802 / IAM 14324 / JCM 22182 / KY 12970</strain>
    </source>
</reference>
<dbReference type="GO" id="GO:0006629">
    <property type="term" value="P:lipid metabolic process"/>
    <property type="evidence" value="ECO:0007669"/>
    <property type="project" value="InterPro"/>
</dbReference>
<dbReference type="Pfam" id="PF00487">
    <property type="entry name" value="FA_desaturase"/>
    <property type="match status" value="1"/>
</dbReference>
<dbReference type="RefSeq" id="XP_014566653.1">
    <property type="nucleotide sequence ID" value="XM_014711167.1"/>
</dbReference>
<evidence type="ECO:0000256" key="1">
    <source>
        <dbReference type="SAM" id="MobiDB-lite"/>
    </source>
</evidence>
<dbReference type="GO" id="GO:0016491">
    <property type="term" value="F:oxidoreductase activity"/>
    <property type="evidence" value="ECO:0007669"/>
    <property type="project" value="InterPro"/>
</dbReference>
<keyword evidence="4" id="KW-1185">Reference proteome</keyword>
<dbReference type="STRING" id="764103.G7DX14"/>
<feature type="compositionally biased region" description="Low complexity" evidence="1">
    <location>
        <begin position="25"/>
        <end position="42"/>
    </location>
</feature>
<reference evidence="3 4" key="2">
    <citation type="journal article" date="2012" name="Open Biol.">
        <title>Characteristics of nucleosomes and linker DNA regions on the genome of the basidiomycete Mixia osmundae revealed by mono- and dinucleosome mapping.</title>
        <authorList>
            <person name="Nishida H."/>
            <person name="Kondo S."/>
            <person name="Matsumoto T."/>
            <person name="Suzuki Y."/>
            <person name="Yoshikawa H."/>
            <person name="Taylor T.D."/>
            <person name="Sugiyama J."/>
        </authorList>
    </citation>
    <scope>NUCLEOTIDE SEQUENCE [LARGE SCALE GENOMIC DNA]</scope>
    <source>
        <strain evidence="4">CBS 9802 / IAM 14324 / JCM 22182 / KY 12970</strain>
    </source>
</reference>
<feature type="domain" description="Fatty acid desaturase" evidence="2">
    <location>
        <begin position="117"/>
        <end position="399"/>
    </location>
</feature>
<evidence type="ECO:0000313" key="3">
    <source>
        <dbReference type="EMBL" id="GAA95111.1"/>
    </source>
</evidence>
<comment type="caution">
    <text evidence="3">The sequence shown here is derived from an EMBL/GenBank/DDBJ whole genome shotgun (WGS) entry which is preliminary data.</text>
</comment>
<evidence type="ECO:0000313" key="4">
    <source>
        <dbReference type="Proteomes" id="UP000009131"/>
    </source>
</evidence>
<gene>
    <name evidence="3" type="primary">Mo01766</name>
    <name evidence="3" type="ORF">E5Q_01766</name>
</gene>
<protein>
    <recommendedName>
        <fullName evidence="2">Fatty acid desaturase domain-containing protein</fullName>
    </recommendedName>
</protein>
<dbReference type="CDD" id="cd03507">
    <property type="entry name" value="Delta12-FADS-like"/>
    <property type="match status" value="1"/>
</dbReference>
<dbReference type="InterPro" id="IPR012171">
    <property type="entry name" value="Fatty_acid_desaturase"/>
</dbReference>
<dbReference type="EMBL" id="BABT02000054">
    <property type="protein sequence ID" value="GAA95111.1"/>
    <property type="molecule type" value="Genomic_DNA"/>
</dbReference>